<gene>
    <name evidence="2" type="ORF">FRY98_13225</name>
</gene>
<feature type="transmembrane region" description="Helical" evidence="1">
    <location>
        <begin position="304"/>
        <end position="322"/>
    </location>
</feature>
<dbReference type="AlphaFoldDB" id="A0A5D0CY18"/>
<proteinExistence type="predicted"/>
<feature type="transmembrane region" description="Helical" evidence="1">
    <location>
        <begin position="657"/>
        <end position="677"/>
    </location>
</feature>
<protein>
    <recommendedName>
        <fullName evidence="4">GTPase SAR1</fullName>
    </recommendedName>
</protein>
<feature type="transmembrane region" description="Helical" evidence="1">
    <location>
        <begin position="95"/>
        <end position="115"/>
    </location>
</feature>
<feature type="transmembrane region" description="Helical" evidence="1">
    <location>
        <begin position="121"/>
        <end position="143"/>
    </location>
</feature>
<feature type="transmembrane region" description="Helical" evidence="1">
    <location>
        <begin position="6"/>
        <end position="25"/>
    </location>
</feature>
<evidence type="ECO:0000313" key="3">
    <source>
        <dbReference type="Proteomes" id="UP000325218"/>
    </source>
</evidence>
<keyword evidence="1" id="KW-0812">Transmembrane</keyword>
<keyword evidence="1" id="KW-1133">Transmembrane helix</keyword>
<dbReference type="EMBL" id="VSDO01000002">
    <property type="protein sequence ID" value="TYA13595.1"/>
    <property type="molecule type" value="Genomic_DNA"/>
</dbReference>
<accession>A0A5D0CY18</accession>
<keyword evidence="1" id="KW-0472">Membrane</keyword>
<dbReference type="OrthoDB" id="2662505at2"/>
<evidence type="ECO:0000313" key="2">
    <source>
        <dbReference type="EMBL" id="TYA13595.1"/>
    </source>
</evidence>
<keyword evidence="3" id="KW-1185">Reference proteome</keyword>
<reference evidence="2 3" key="1">
    <citation type="submission" date="2019-08" db="EMBL/GenBank/DDBJ databases">
        <title>Genome sequencing of Paenibacillus faecis DSM 23593(T).</title>
        <authorList>
            <person name="Kook J.-K."/>
            <person name="Park S.-N."/>
            <person name="Lim Y.K."/>
        </authorList>
    </citation>
    <scope>NUCLEOTIDE SEQUENCE [LARGE SCALE GENOMIC DNA]</scope>
    <source>
        <strain evidence="2 3">DSM 23593</strain>
    </source>
</reference>
<name>A0A5D0CY18_9BACL</name>
<evidence type="ECO:0000256" key="1">
    <source>
        <dbReference type="SAM" id="Phobius"/>
    </source>
</evidence>
<sequence length="693" mass="80067">MELKSLLVVIFGLALCLFALLYGTGRLLDVKERKRGYVWNREPIASSRLRSVFFAILLRSYAISVKTPLLRHDVLKVRQRLALLHRYDEFSLRRATMKFVILLALLYGAAVGLLFVWKSGIVFAICLLLAIAVIQGNLLDAYVNRMEQKLLEQMLDWFAAVRHGFHRHGMVGDAILESVDQVPAEIGMHAERLYEALTDSKPEEALDKFNETAPNRFLKMFAGISRLVMEFGDRKRERGSLYLRGISGLAGEIQLELLRRKRLEYLLQGLNIIALAPFFFTKPIERWARLNFPLMNHFYLSKTGLFVKIGLFIVILICYVLLQKLRGDRVMPSYRVSQGRKVPWEARLLRWGVVRKLRGIFTPPSATAAYSRLERLLKDVNHHLDVGQFQVRRMTVFAACIILAIGTLIYMHAQSRNWILSEPPAGTVFFGTMSEEDSRTAAKAAEQDRRIMIKLGMKSGIASAKIAEAVAAGWSIGGGKLDEQQAAGITQRILDKLERWNREYVKWWELILSLTAGCVGYFSPLWVLKFQRGMRLMDMRHEVYQFQTMISILRELERISVEEILEWLHTYAVIFKEPLQKCLLHYGHGGEDALREMKEQAALNEFRQLCDKLLLAAERITIRDAFDELDGEMSYQFERRRLDYEKSLDLKAGWGRLLGFCPMYCLIFAYLVIPLIWMSFEQMDIYFKQIQHI</sequence>
<organism evidence="2 3">
    <name type="scientific">Paenibacillus faecis</name>
    <dbReference type="NCBI Taxonomy" id="862114"/>
    <lineage>
        <taxon>Bacteria</taxon>
        <taxon>Bacillati</taxon>
        <taxon>Bacillota</taxon>
        <taxon>Bacilli</taxon>
        <taxon>Bacillales</taxon>
        <taxon>Paenibacillaceae</taxon>
        <taxon>Paenibacillus</taxon>
    </lineage>
</organism>
<dbReference type="RefSeq" id="WP_148452433.1">
    <property type="nucleotide sequence ID" value="NZ_VSDO01000002.1"/>
</dbReference>
<dbReference type="Proteomes" id="UP000325218">
    <property type="component" value="Unassembled WGS sequence"/>
</dbReference>
<comment type="caution">
    <text evidence="2">The sequence shown here is derived from an EMBL/GenBank/DDBJ whole genome shotgun (WGS) entry which is preliminary data.</text>
</comment>
<feature type="transmembrane region" description="Helical" evidence="1">
    <location>
        <begin position="394"/>
        <end position="413"/>
    </location>
</feature>
<evidence type="ECO:0008006" key="4">
    <source>
        <dbReference type="Google" id="ProtNLM"/>
    </source>
</evidence>
<feature type="transmembrane region" description="Helical" evidence="1">
    <location>
        <begin position="507"/>
        <end position="528"/>
    </location>
</feature>
<feature type="transmembrane region" description="Helical" evidence="1">
    <location>
        <begin position="265"/>
        <end position="284"/>
    </location>
</feature>